<dbReference type="Proteomes" id="UP000198597">
    <property type="component" value="Unassembled WGS sequence"/>
</dbReference>
<dbReference type="OrthoDB" id="9778513at2"/>
<evidence type="ECO:0000256" key="3">
    <source>
        <dbReference type="ARBA" id="ARBA00023004"/>
    </source>
</evidence>
<evidence type="ECO:0000313" key="7">
    <source>
        <dbReference type="Proteomes" id="UP000198597"/>
    </source>
</evidence>
<evidence type="ECO:0000256" key="1">
    <source>
        <dbReference type="ARBA" id="ARBA00001966"/>
    </source>
</evidence>
<sequence>MRVLGIDLGSREVKIVLMEDNNIIQKEKISTMSFYRDYCSFDGKIIVDLEKLNIGQIDKAISTGYGKNNTDLKLFKPINELKAHVYGAIYQTSLKDFILLDVGGQDVKVIKVEKGLTTDLELNEKCAASCGRYLENMANVLEISLDDMSKYSENPVTLNSTCAVFSESELIGKIAEGASIESLCAGVNYSLYRRLHPLLNKFKGKKLIITGGVANNSAIKKYLKNDYEELVSVEEPQFNGAIGCCYYGFNSSSPTNNISHFQKNDSSIC</sequence>
<keyword evidence="2" id="KW-0479">Metal-binding</keyword>
<accession>A0A1H0NUG6</accession>
<keyword evidence="7" id="KW-1185">Reference proteome</keyword>
<comment type="cofactor">
    <cofactor evidence="1">
        <name>[4Fe-4S] cluster</name>
        <dbReference type="ChEBI" id="CHEBI:49883"/>
    </cofactor>
</comment>
<dbReference type="Gene3D" id="3.30.420.40">
    <property type="match status" value="2"/>
</dbReference>
<dbReference type="EMBL" id="FNJM01000001">
    <property type="protein sequence ID" value="SDO96402.1"/>
    <property type="molecule type" value="Genomic_DNA"/>
</dbReference>
<evidence type="ECO:0000256" key="4">
    <source>
        <dbReference type="ARBA" id="ARBA00023014"/>
    </source>
</evidence>
<dbReference type="NCBIfam" id="TIGR00241">
    <property type="entry name" value="CoA_E_activ"/>
    <property type="match status" value="1"/>
</dbReference>
<dbReference type="GO" id="GO:0046872">
    <property type="term" value="F:metal ion binding"/>
    <property type="evidence" value="ECO:0007669"/>
    <property type="project" value="UniProtKB-KW"/>
</dbReference>
<dbReference type="GO" id="GO:0051536">
    <property type="term" value="F:iron-sulfur cluster binding"/>
    <property type="evidence" value="ECO:0007669"/>
    <property type="project" value="UniProtKB-KW"/>
</dbReference>
<evidence type="ECO:0000259" key="5">
    <source>
        <dbReference type="Pfam" id="PF01869"/>
    </source>
</evidence>
<name>A0A1H0NUG6_9CLOT</name>
<dbReference type="InterPro" id="IPR002731">
    <property type="entry name" value="ATPase_BadF"/>
</dbReference>
<dbReference type="InterPro" id="IPR043129">
    <property type="entry name" value="ATPase_NBD"/>
</dbReference>
<dbReference type="PANTHER" id="PTHR32329:SF5">
    <property type="entry name" value="ACTIVATOR OF 2-HYDROXYACYL-COA DEHYDRATASE"/>
    <property type="match status" value="1"/>
</dbReference>
<dbReference type="SUPFAM" id="SSF53067">
    <property type="entry name" value="Actin-like ATPase domain"/>
    <property type="match status" value="1"/>
</dbReference>
<dbReference type="InterPro" id="IPR051805">
    <property type="entry name" value="Dehydratase_Activator_Redct"/>
</dbReference>
<evidence type="ECO:0000313" key="6">
    <source>
        <dbReference type="EMBL" id="SDO96402.1"/>
    </source>
</evidence>
<dbReference type="RefSeq" id="WP_089966338.1">
    <property type="nucleotide sequence ID" value="NZ_FNJM01000001.1"/>
</dbReference>
<dbReference type="PANTHER" id="PTHR32329">
    <property type="entry name" value="BIFUNCTIONAL PROTEIN [INCLUDES 2-HYDROXYACYL-COA DEHYDRATASE (N-TER) AND ITS ACTIVATOR DOMAIN (C_TERM)-RELATED"/>
    <property type="match status" value="1"/>
</dbReference>
<evidence type="ECO:0000256" key="2">
    <source>
        <dbReference type="ARBA" id="ARBA00022723"/>
    </source>
</evidence>
<dbReference type="InterPro" id="IPR008275">
    <property type="entry name" value="CoA_E_activase_dom"/>
</dbReference>
<reference evidence="6 7" key="1">
    <citation type="submission" date="2016-10" db="EMBL/GenBank/DDBJ databases">
        <authorList>
            <person name="de Groot N.N."/>
        </authorList>
    </citation>
    <scope>NUCLEOTIDE SEQUENCE [LARGE SCALE GENOMIC DNA]</scope>
    <source>
        <strain evidence="6 7">DSM 12272</strain>
    </source>
</reference>
<protein>
    <submittedName>
        <fullName evidence="6">CoA-substrate-specific enzyme activase, putative</fullName>
    </submittedName>
</protein>
<feature type="domain" description="ATPase BadF/BadG/BcrA/BcrD type" evidence="5">
    <location>
        <begin position="4"/>
        <end position="244"/>
    </location>
</feature>
<dbReference type="AlphaFoldDB" id="A0A1H0NUG6"/>
<dbReference type="STRING" id="94869.SAMN04488529_101964"/>
<gene>
    <name evidence="6" type="ORF">SAMN04488529_101964</name>
</gene>
<dbReference type="CDD" id="cd24109">
    <property type="entry name" value="ASKHA_NBD_YjiL-like"/>
    <property type="match status" value="1"/>
</dbReference>
<keyword evidence="3" id="KW-0408">Iron</keyword>
<proteinExistence type="predicted"/>
<dbReference type="Pfam" id="PF01869">
    <property type="entry name" value="BcrAD_BadFG"/>
    <property type="match status" value="1"/>
</dbReference>
<keyword evidence="4" id="KW-0411">Iron-sulfur</keyword>
<organism evidence="6 7">
    <name type="scientific">Clostridium gasigenes</name>
    <dbReference type="NCBI Taxonomy" id="94869"/>
    <lineage>
        <taxon>Bacteria</taxon>
        <taxon>Bacillati</taxon>
        <taxon>Bacillota</taxon>
        <taxon>Clostridia</taxon>
        <taxon>Eubacteriales</taxon>
        <taxon>Clostridiaceae</taxon>
        <taxon>Clostridium</taxon>
    </lineage>
</organism>